<feature type="region of interest" description="Disordered" evidence="1">
    <location>
        <begin position="1"/>
        <end position="44"/>
    </location>
</feature>
<gene>
    <name evidence="2" type="ORF">B0H67DRAFT_643560</name>
</gene>
<protein>
    <submittedName>
        <fullName evidence="2">Uncharacterized protein</fullName>
    </submittedName>
</protein>
<reference evidence="2" key="1">
    <citation type="submission" date="2023-06" db="EMBL/GenBank/DDBJ databases">
        <title>Genome-scale phylogeny and comparative genomics of the fungal order Sordariales.</title>
        <authorList>
            <consortium name="Lawrence Berkeley National Laboratory"/>
            <person name="Hensen N."/>
            <person name="Bonometti L."/>
            <person name="Westerberg I."/>
            <person name="Brannstrom I.O."/>
            <person name="Guillou S."/>
            <person name="Cros-Aarteil S."/>
            <person name="Calhoun S."/>
            <person name="Haridas S."/>
            <person name="Kuo A."/>
            <person name="Mondo S."/>
            <person name="Pangilinan J."/>
            <person name="Riley R."/>
            <person name="Labutti K."/>
            <person name="Andreopoulos B."/>
            <person name="Lipzen A."/>
            <person name="Chen C."/>
            <person name="Yanf M."/>
            <person name="Daum C."/>
            <person name="Ng V."/>
            <person name="Clum A."/>
            <person name="Steindorff A."/>
            <person name="Ohm R."/>
            <person name="Martin F."/>
            <person name="Silar P."/>
            <person name="Natvig D."/>
            <person name="Lalanne C."/>
            <person name="Gautier V."/>
            <person name="Ament-Velasquez S.L."/>
            <person name="Kruys A."/>
            <person name="Hutchinson M.I."/>
            <person name="Powell A.J."/>
            <person name="Barry K."/>
            <person name="Miller A.N."/>
            <person name="Grigoriev I.V."/>
            <person name="Debuchy R."/>
            <person name="Gladieux P."/>
            <person name="Thoren M.H."/>
            <person name="Johannesson H."/>
        </authorList>
    </citation>
    <scope>NUCLEOTIDE SEQUENCE</scope>
    <source>
        <strain evidence="2">SMH4607-1</strain>
    </source>
</reference>
<name>A0AA40AQT5_9PEZI</name>
<organism evidence="2 3">
    <name type="scientific">Lasiosphaeris hirsuta</name>
    <dbReference type="NCBI Taxonomy" id="260670"/>
    <lineage>
        <taxon>Eukaryota</taxon>
        <taxon>Fungi</taxon>
        <taxon>Dikarya</taxon>
        <taxon>Ascomycota</taxon>
        <taxon>Pezizomycotina</taxon>
        <taxon>Sordariomycetes</taxon>
        <taxon>Sordariomycetidae</taxon>
        <taxon>Sordariales</taxon>
        <taxon>Lasiosphaeriaceae</taxon>
        <taxon>Lasiosphaeris</taxon>
    </lineage>
</organism>
<evidence type="ECO:0000313" key="3">
    <source>
        <dbReference type="Proteomes" id="UP001172102"/>
    </source>
</evidence>
<proteinExistence type="predicted"/>
<dbReference type="EMBL" id="JAUKUA010000003">
    <property type="protein sequence ID" value="KAK0720286.1"/>
    <property type="molecule type" value="Genomic_DNA"/>
</dbReference>
<keyword evidence="3" id="KW-1185">Reference proteome</keyword>
<dbReference type="Proteomes" id="UP001172102">
    <property type="component" value="Unassembled WGS sequence"/>
</dbReference>
<sequence>MPSRKNPNKPSKNRLAARAGGIKKEAQRKSLAGQTKITPGDALRGRRVGLMANSGAGAPLSAKKQKKVDQRLRLALKRKMEAEGEVEMKDAPSPKVKTAVEEAAKMDIE</sequence>
<evidence type="ECO:0000313" key="2">
    <source>
        <dbReference type="EMBL" id="KAK0720286.1"/>
    </source>
</evidence>
<comment type="caution">
    <text evidence="2">The sequence shown here is derived from an EMBL/GenBank/DDBJ whole genome shotgun (WGS) entry which is preliminary data.</text>
</comment>
<evidence type="ECO:0000256" key="1">
    <source>
        <dbReference type="SAM" id="MobiDB-lite"/>
    </source>
</evidence>
<accession>A0AA40AQT5</accession>
<dbReference type="AlphaFoldDB" id="A0AA40AQT5"/>
<feature type="region of interest" description="Disordered" evidence="1">
    <location>
        <begin position="82"/>
        <end position="109"/>
    </location>
</feature>